<feature type="signal peptide" evidence="2">
    <location>
        <begin position="1"/>
        <end position="23"/>
    </location>
</feature>
<organism evidence="3 4">
    <name type="scientific">Mycobacteroides abscessus subsp. massiliense</name>
    <dbReference type="NCBI Taxonomy" id="1962118"/>
    <lineage>
        <taxon>Bacteria</taxon>
        <taxon>Bacillati</taxon>
        <taxon>Actinomycetota</taxon>
        <taxon>Actinomycetes</taxon>
        <taxon>Mycobacteriales</taxon>
        <taxon>Mycobacteriaceae</taxon>
        <taxon>Mycobacteroides</taxon>
        <taxon>Mycobacteroides abscessus</taxon>
    </lineage>
</organism>
<dbReference type="EMBL" id="FVGW01000002">
    <property type="protein sequence ID" value="SKL85769.1"/>
    <property type="molecule type" value="Genomic_DNA"/>
</dbReference>
<proteinExistence type="predicted"/>
<feature type="region of interest" description="Disordered" evidence="1">
    <location>
        <begin position="205"/>
        <end position="224"/>
    </location>
</feature>
<evidence type="ECO:0000256" key="2">
    <source>
        <dbReference type="SAM" id="SignalP"/>
    </source>
</evidence>
<accession>A0A1T8KT92</accession>
<keyword evidence="2" id="KW-0732">Signal</keyword>
<dbReference type="AlphaFoldDB" id="A0A1T8KT92"/>
<dbReference type="Proteomes" id="UP000190074">
    <property type="component" value="Unassembled WGS sequence"/>
</dbReference>
<protein>
    <recommendedName>
        <fullName evidence="5">Lipoprotein</fullName>
    </recommendedName>
</protein>
<gene>
    <name evidence="3" type="ORF">SAMEA2259716_01876</name>
</gene>
<evidence type="ECO:0000256" key="1">
    <source>
        <dbReference type="SAM" id="MobiDB-lite"/>
    </source>
</evidence>
<name>A0A1T8KT92_9MYCO</name>
<reference evidence="3 4" key="1">
    <citation type="submission" date="2016-11" db="EMBL/GenBank/DDBJ databases">
        <authorList>
            <consortium name="Pathogen Informatics"/>
        </authorList>
    </citation>
    <scope>NUCLEOTIDE SEQUENCE [LARGE SCALE GENOMIC DNA]</scope>
    <source>
        <strain evidence="3 4">911</strain>
    </source>
</reference>
<evidence type="ECO:0000313" key="3">
    <source>
        <dbReference type="EMBL" id="SKL85769.1"/>
    </source>
</evidence>
<sequence length="224" mass="24548">MNRRYLSLVVTVMAVALTSCRLAPSNPTPTTTTSIDFPYPPQHDILEVAVPLDPHQAEAANFALEARRARTSASYGQPDQVERYNRMVADDLRASFFGIPPPARTTGGETYRAVRAVARPADAVEIDVCVYPSPGVYGLQAGEARPHLIQNPDGYGITRFTVQKTTIKSATGEIPAEPRWLIIGYDLALSFRTKEANQVCAPFKPDPWVQKMPEPTESPTPAPK</sequence>
<dbReference type="PROSITE" id="PS51257">
    <property type="entry name" value="PROKAR_LIPOPROTEIN"/>
    <property type="match status" value="1"/>
</dbReference>
<evidence type="ECO:0008006" key="5">
    <source>
        <dbReference type="Google" id="ProtNLM"/>
    </source>
</evidence>
<evidence type="ECO:0000313" key="4">
    <source>
        <dbReference type="Proteomes" id="UP000190074"/>
    </source>
</evidence>
<feature type="chain" id="PRO_5012482292" description="Lipoprotein" evidence="2">
    <location>
        <begin position="24"/>
        <end position="224"/>
    </location>
</feature>